<evidence type="ECO:0000313" key="1">
    <source>
        <dbReference type="EMBL" id="KAJ8130984.1"/>
    </source>
</evidence>
<gene>
    <name evidence="1" type="ORF">O1611_g2643</name>
</gene>
<dbReference type="EMBL" id="JAPUUL010000382">
    <property type="protein sequence ID" value="KAJ8130984.1"/>
    <property type="molecule type" value="Genomic_DNA"/>
</dbReference>
<dbReference type="Proteomes" id="UP001153332">
    <property type="component" value="Unassembled WGS sequence"/>
</dbReference>
<organism evidence="1 2">
    <name type="scientific">Lasiodiplodia mahajangana</name>
    <dbReference type="NCBI Taxonomy" id="1108764"/>
    <lineage>
        <taxon>Eukaryota</taxon>
        <taxon>Fungi</taxon>
        <taxon>Dikarya</taxon>
        <taxon>Ascomycota</taxon>
        <taxon>Pezizomycotina</taxon>
        <taxon>Dothideomycetes</taxon>
        <taxon>Dothideomycetes incertae sedis</taxon>
        <taxon>Botryosphaeriales</taxon>
        <taxon>Botryosphaeriaceae</taxon>
        <taxon>Lasiodiplodia</taxon>
    </lineage>
</organism>
<comment type="caution">
    <text evidence="1">The sequence shown here is derived from an EMBL/GenBank/DDBJ whole genome shotgun (WGS) entry which is preliminary data.</text>
</comment>
<sequence length="1346" mass="153396">MRRLWVAAAWRTPWRGASPLSFPIDAAGFPSLKALCDTCKLPQIYNLPLELLRIIQSYSEHALLWRGALAFELAACISCQTLSSLSTLPLKDIIFWERGKQPQVTSSLPPLPLIRIVVDAAGVSKIERVSVNPYKGECSSSRVYIVEREQAISEYKAQFKDGFLRLKLASSSSPAIWNTANPPALQLCRAYEIESLTQYQRFFTVELAGIRGITFFFSLHQLYSLHIHRSSTLCALPSLQRVPPRRCKSISWCYLPIAKRDRIVVLGVRISPNGSLNLLVRMKKAGDVIVGPYIPSPAEDLCLGWHAPITLVHREPEEGRPIPYLGAYCQPPTGNELPNRFQFHKPNSYPLGEDAYLSMAPLGDIRTVAAERSDNVAFTWTHQDSLRSRRGYASVWTPFVGITILDIEKTLLLQWADRVRLLQPGNYDNRLDESVINNAVSRILSAIRLLLSQSTDLQQRYGMEQIESTSTTVIPAMSSPRLRQFLNDFERLSLRIDVRQKEASIKQRLRWVVKDREKFRDLIHQLSNLVAKLDAVIPASAGHVETMTRHDIRMLRNLREVQLVLEASKSHKTAMALWAQDNIIERCQERVLDRLWFRKIDDRRNNIMDPHAHTFEWALHPPAPDVTWDDLSGWLRSGSDIYWVSGKAGSGKSTLMKYLYQHEETKALLEEWAKGKSLVVANFFFWHLGAPEQRTLEGLCRALLYYILNSDQTLIPKLLPDMWREAHQSDNNNISIPSIGEMTQAFLALRHEHHMHKFCFFIDGLDEYDGNLSEGIQFINNLASNSEVKVLVSSRPVSACFQAYSRKLKIQLQDLTRDDIKKYVDDILGGHPYVHDMLVVNASNITKIFADIVTKASGVFLWVVLACRSILQGLDAYDYPAELQRRVDELPPELERLFTHMLNKIEPRYRKQAAKLLRICYQRRMNPESEIHTRPGIGPNISTTVEGIYTLGLALLDECEFDLTLSVGLIRLKTNEKIMKCKVLEERLRSRCCGLLEVYYANSRSDRCFCGFSRHHRHRGLDRVVDSVVGFMHRSVFEFLNNPHVWDLDCLQINDNNFEPNAALARMYLHLAYSLSDMPDGENVPQINELTTESLICTKYIDNTASDAATSALHYVATTTCGIIQLLNDRVEMEVEKEEFPFFATVGKSFGPSTKAESHLAVSLAVELGMINVTRQWKGLSASEGPDLLYHALDKPFTSWLPYCGLDISPQIIEFLLFHGYSPNATIKDDSHHETTPWRRWLVSLPSISNLESRFIIATVMELFLKAGANLNLPTRIPDEKIEDVIRRKLLERSQHTRGTHGRAKRHKAGISFRKEEAKAGRRRNPRRGEGFLSVKEKKKAALIQK</sequence>
<name>A0ACC2JTY8_9PEZI</name>
<evidence type="ECO:0000313" key="2">
    <source>
        <dbReference type="Proteomes" id="UP001153332"/>
    </source>
</evidence>
<protein>
    <submittedName>
        <fullName evidence="1">Uncharacterized protein</fullName>
    </submittedName>
</protein>
<accession>A0ACC2JTY8</accession>
<proteinExistence type="predicted"/>
<reference evidence="1" key="1">
    <citation type="submission" date="2022-12" db="EMBL/GenBank/DDBJ databases">
        <title>Genome Sequence of Lasiodiplodia mahajangana.</title>
        <authorList>
            <person name="Buettner E."/>
        </authorList>
    </citation>
    <scope>NUCLEOTIDE SEQUENCE</scope>
    <source>
        <strain evidence="1">VT137</strain>
    </source>
</reference>
<keyword evidence="2" id="KW-1185">Reference proteome</keyword>